<organism evidence="6 7">
    <name type="scientific">Enterococcus durans</name>
    <dbReference type="NCBI Taxonomy" id="53345"/>
    <lineage>
        <taxon>Bacteria</taxon>
        <taxon>Bacillati</taxon>
        <taxon>Bacillota</taxon>
        <taxon>Bacilli</taxon>
        <taxon>Lactobacillales</taxon>
        <taxon>Enterococcaceae</taxon>
        <taxon>Enterococcus</taxon>
    </lineage>
</organism>
<dbReference type="InterPro" id="IPR050090">
    <property type="entry name" value="Tyrosine_recombinase_XerCD"/>
</dbReference>
<sequence length="389" mass="45721">MPKISNVYQDKKSGKWYFVANLGYDEKGNRIRHWGRGYNSQREAKRAYDDYMNDFSDTAIKKNSTMSFKEFYETYFKPDYKRSVKSRTYENRVSSMDIHFAYFFNRKLKDITPPIIKKWQNILSENYSSAYIRNIYGLFQKSLDLAVTLGLLNKNVAKQVGNVKKVKKKVDFWTKDEFEKVIATFDLSDYHEYFSFVLIWLLFMTGLRFGEAQALEWEKDIDFENRTLRVNKSMYYKNASEYYLTEPKTKASNRVIALDDDTVELLKQWKTLQTKNIPSKYVLSYNGVPTNKSATYHVITRHSKLASVHRIKAHALRHSHASLLISMGENALVIRDRLGHEDIQTTLGTYGHLYENANKEVARKLTNIIDIPKANVTRKLITNQYIKRK</sequence>
<dbReference type="Gene3D" id="1.10.150.130">
    <property type="match status" value="1"/>
</dbReference>
<evidence type="ECO:0000256" key="3">
    <source>
        <dbReference type="ARBA" id="ARBA00023125"/>
    </source>
</evidence>
<keyword evidence="2" id="KW-0229">DNA integration</keyword>
<evidence type="ECO:0000313" key="6">
    <source>
        <dbReference type="EMBL" id="PEH46114.1"/>
    </source>
</evidence>
<dbReference type="InterPro" id="IPR011010">
    <property type="entry name" value="DNA_brk_join_enz"/>
</dbReference>
<dbReference type="InterPro" id="IPR028259">
    <property type="entry name" value="AP2-like_int_N"/>
</dbReference>
<keyword evidence="4" id="KW-0233">DNA recombination</keyword>
<evidence type="ECO:0000259" key="5">
    <source>
        <dbReference type="PROSITE" id="PS51898"/>
    </source>
</evidence>
<dbReference type="Pfam" id="PF14657">
    <property type="entry name" value="Arm-DNA-bind_4"/>
    <property type="match status" value="1"/>
</dbReference>
<proteinExistence type="inferred from homology"/>
<dbReference type="GO" id="GO:0006310">
    <property type="term" value="P:DNA recombination"/>
    <property type="evidence" value="ECO:0007669"/>
    <property type="project" value="UniProtKB-KW"/>
</dbReference>
<dbReference type="InterPro" id="IPR013762">
    <property type="entry name" value="Integrase-like_cat_sf"/>
</dbReference>
<dbReference type="RefSeq" id="WP_016177171.1">
    <property type="nucleotide sequence ID" value="NZ_PDEB01000004.1"/>
</dbReference>
<evidence type="ECO:0000256" key="4">
    <source>
        <dbReference type="ARBA" id="ARBA00023172"/>
    </source>
</evidence>
<dbReference type="AlphaFoldDB" id="A0AB36SAS3"/>
<dbReference type="Gene3D" id="1.10.443.10">
    <property type="entry name" value="Intergrase catalytic core"/>
    <property type="match status" value="1"/>
</dbReference>
<evidence type="ECO:0000256" key="1">
    <source>
        <dbReference type="ARBA" id="ARBA00008857"/>
    </source>
</evidence>
<gene>
    <name evidence="6" type="ORF">CRM96_14515</name>
</gene>
<evidence type="ECO:0000313" key="7">
    <source>
        <dbReference type="Proteomes" id="UP000220669"/>
    </source>
</evidence>
<name>A0AB36SAS3_9ENTE</name>
<dbReference type="GO" id="GO:0015074">
    <property type="term" value="P:DNA integration"/>
    <property type="evidence" value="ECO:0007669"/>
    <property type="project" value="UniProtKB-KW"/>
</dbReference>
<dbReference type="Pfam" id="PF00589">
    <property type="entry name" value="Phage_integrase"/>
    <property type="match status" value="1"/>
</dbReference>
<comment type="similarity">
    <text evidence="1">Belongs to the 'phage' integrase family.</text>
</comment>
<dbReference type="SUPFAM" id="SSF56349">
    <property type="entry name" value="DNA breaking-rejoining enzymes"/>
    <property type="match status" value="1"/>
</dbReference>
<dbReference type="GO" id="GO:0003677">
    <property type="term" value="F:DNA binding"/>
    <property type="evidence" value="ECO:0007669"/>
    <property type="project" value="UniProtKB-KW"/>
</dbReference>
<feature type="domain" description="Tyr recombinase" evidence="5">
    <location>
        <begin position="168"/>
        <end position="363"/>
    </location>
</feature>
<evidence type="ECO:0000256" key="2">
    <source>
        <dbReference type="ARBA" id="ARBA00022908"/>
    </source>
</evidence>
<dbReference type="PANTHER" id="PTHR30349:SF64">
    <property type="entry name" value="PROPHAGE INTEGRASE INTD-RELATED"/>
    <property type="match status" value="1"/>
</dbReference>
<comment type="caution">
    <text evidence="6">The sequence shown here is derived from an EMBL/GenBank/DDBJ whole genome shotgun (WGS) entry which is preliminary data.</text>
</comment>
<dbReference type="InterPro" id="IPR010998">
    <property type="entry name" value="Integrase_recombinase_N"/>
</dbReference>
<reference evidence="6 7" key="1">
    <citation type="submission" date="2017-09" db="EMBL/GenBank/DDBJ databases">
        <title>FDA dAtabase for Regulatory Grade micrObial Sequences (FDA-ARGOS): Supporting development and validation of Infectious Disease Dx tests.</title>
        <authorList>
            <person name="Minogue T."/>
            <person name="Wolcott M."/>
            <person name="Wasieloski L."/>
            <person name="Aguilar W."/>
            <person name="Moore D."/>
            <person name="Tallon L.J."/>
            <person name="Sadzewicz L."/>
            <person name="Ott S."/>
            <person name="Zhao X."/>
            <person name="Nagaraj S."/>
            <person name="Vavikolanu K."/>
            <person name="Aluvathingal J."/>
            <person name="Nadendla S."/>
            <person name="Sichtig H."/>
        </authorList>
    </citation>
    <scope>NUCLEOTIDE SEQUENCE [LARGE SCALE GENOMIC DNA]</scope>
    <source>
        <strain evidence="6 7">FDAARGOS_396</strain>
    </source>
</reference>
<keyword evidence="3" id="KW-0238">DNA-binding</keyword>
<dbReference type="PANTHER" id="PTHR30349">
    <property type="entry name" value="PHAGE INTEGRASE-RELATED"/>
    <property type="match status" value="1"/>
</dbReference>
<dbReference type="InterPro" id="IPR002104">
    <property type="entry name" value="Integrase_catalytic"/>
</dbReference>
<dbReference type="EMBL" id="PDEB01000004">
    <property type="protein sequence ID" value="PEH46114.1"/>
    <property type="molecule type" value="Genomic_DNA"/>
</dbReference>
<dbReference type="Proteomes" id="UP000220669">
    <property type="component" value="Unassembled WGS sequence"/>
</dbReference>
<accession>A0AB36SAS3</accession>
<dbReference type="Pfam" id="PF14659">
    <property type="entry name" value="Phage_int_SAM_3"/>
    <property type="match status" value="1"/>
</dbReference>
<dbReference type="InterPro" id="IPR004107">
    <property type="entry name" value="Integrase_SAM-like_N"/>
</dbReference>
<dbReference type="PROSITE" id="PS51898">
    <property type="entry name" value="TYR_RECOMBINASE"/>
    <property type="match status" value="1"/>
</dbReference>
<dbReference type="CDD" id="cd01189">
    <property type="entry name" value="INT_ICEBs1_C_like"/>
    <property type="match status" value="1"/>
</dbReference>
<protein>
    <submittedName>
        <fullName evidence="6">Site-specific integrase</fullName>
    </submittedName>
</protein>